<keyword evidence="1" id="KW-0677">Repeat</keyword>
<dbReference type="PANTHER" id="PTHR12587:SF15">
    <property type="entry name" value="LIPRIN-ALPHA-1"/>
    <property type="match status" value="1"/>
</dbReference>
<name>A0A6B0S8U8_9CETA</name>
<dbReference type="Proteomes" id="UP000322234">
    <property type="component" value="Unassembled WGS sequence"/>
</dbReference>
<protein>
    <recommendedName>
        <fullName evidence="3">Liprin-alpha CC2 domain-containing protein</fullName>
    </recommendedName>
</protein>
<dbReference type="InterPro" id="IPR057892">
    <property type="entry name" value="LIP-1_CC2"/>
</dbReference>
<evidence type="ECO:0000259" key="3">
    <source>
        <dbReference type="Pfam" id="PF25526"/>
    </source>
</evidence>
<proteinExistence type="predicted"/>
<sequence length="613" mass="68984">MSHRTVRLWALFQCCNPKAKAKTRKNVASAHVLEAEWPELLLEHLECLVSRYVPSLQMTAGKQQAQSPASMTRKVEVLRALKWLYEHHKALDEKLRAQLRVALERYSLLEEELGATHKEQMILTEDNNQEKILTDRVLDVHHEQENMSSANGNARPWSHSLSGSCLTIQSVWGCQDLSPMHHVVLSNREDPVSSQSAEGSFDLTDCPERSSDCSLGHEEDLAKVIELQKIIERQSREQSQMKERLEALSAHVTEMEEDLDTARKDLLKSTDVNRKLKRDIREDDLSDKLENEITNKDSRHRQLMAFMNCTEDKNRQLQERLELVEELQQTLRRAETLPEVEAEQAQRVASLSKAGQSHGSIEDRLRQMEAQLEEKIKELQRVPVLTGKRCLGRRHGLGGGQCCLSPPLPSLLLTLHQPVSRAQGLHEVGDCCGRQHRASSELSFLLTALLFAVFFSQPHLGSAPDLRFPAVDWPADYSGNGVVLGCPQKGRLAALHGEPSEARTPPPPSHPWWHLMHTLKKQDWERAQQASVLANVAQAFKSDEGVSDGEGDRVTLFSSPTQLLPSGQADAETLTVMLQKQLDAINEEIQWVTAKSAPQKLGFSEELSSPRDV</sequence>
<dbReference type="EMBL" id="VBQZ03000242">
    <property type="protein sequence ID" value="MXQ98470.1"/>
    <property type="molecule type" value="Genomic_DNA"/>
</dbReference>
<dbReference type="AlphaFoldDB" id="A0A6B0S8U8"/>
<feature type="domain" description="Liprin-alpha CC2" evidence="3">
    <location>
        <begin position="284"/>
        <end position="382"/>
    </location>
</feature>
<feature type="domain" description="Liprin-alpha CC2" evidence="3">
    <location>
        <begin position="222"/>
        <end position="283"/>
    </location>
</feature>
<feature type="coiled-coil region" evidence="2">
    <location>
        <begin position="224"/>
        <end position="265"/>
    </location>
</feature>
<keyword evidence="5" id="KW-1185">Reference proteome</keyword>
<dbReference type="PANTHER" id="PTHR12587">
    <property type="entry name" value="LAR INTERACTING PROTEIN LIP -RELATED PROTEIN"/>
    <property type="match status" value="1"/>
</dbReference>
<evidence type="ECO:0000256" key="1">
    <source>
        <dbReference type="ARBA" id="ARBA00022737"/>
    </source>
</evidence>
<evidence type="ECO:0000313" key="5">
    <source>
        <dbReference type="Proteomes" id="UP000322234"/>
    </source>
</evidence>
<dbReference type="GO" id="GO:0048786">
    <property type="term" value="C:presynaptic active zone"/>
    <property type="evidence" value="ECO:0007669"/>
    <property type="project" value="TreeGrafter"/>
</dbReference>
<dbReference type="Pfam" id="PF25526">
    <property type="entry name" value="LIP-1"/>
    <property type="match status" value="2"/>
</dbReference>
<evidence type="ECO:0000313" key="4">
    <source>
        <dbReference type="EMBL" id="MXQ98470.1"/>
    </source>
</evidence>
<reference evidence="4" key="1">
    <citation type="submission" date="2019-10" db="EMBL/GenBank/DDBJ databases">
        <title>The sequence and de novo assembly of the wild yak genome.</title>
        <authorList>
            <person name="Liu Y."/>
        </authorList>
    </citation>
    <scope>NUCLEOTIDE SEQUENCE [LARGE SCALE GENOMIC DNA]</scope>
    <source>
        <strain evidence="4">WY2019</strain>
    </source>
</reference>
<dbReference type="InterPro" id="IPR029515">
    <property type="entry name" value="Liprin"/>
</dbReference>
<dbReference type="GO" id="GO:0050808">
    <property type="term" value="P:synapse organization"/>
    <property type="evidence" value="ECO:0007669"/>
    <property type="project" value="TreeGrafter"/>
</dbReference>
<feature type="coiled-coil region" evidence="2">
    <location>
        <begin position="307"/>
        <end position="382"/>
    </location>
</feature>
<organism evidence="4 5">
    <name type="scientific">Bos mutus</name>
    <name type="common">wild yak</name>
    <dbReference type="NCBI Taxonomy" id="72004"/>
    <lineage>
        <taxon>Eukaryota</taxon>
        <taxon>Metazoa</taxon>
        <taxon>Chordata</taxon>
        <taxon>Craniata</taxon>
        <taxon>Vertebrata</taxon>
        <taxon>Euteleostomi</taxon>
        <taxon>Mammalia</taxon>
        <taxon>Eutheria</taxon>
        <taxon>Laurasiatheria</taxon>
        <taxon>Artiodactyla</taxon>
        <taxon>Ruminantia</taxon>
        <taxon>Pecora</taxon>
        <taxon>Bovidae</taxon>
        <taxon>Bovinae</taxon>
        <taxon>Bos</taxon>
    </lineage>
</organism>
<evidence type="ECO:0000256" key="2">
    <source>
        <dbReference type="SAM" id="Coils"/>
    </source>
</evidence>
<accession>A0A6B0S8U8</accession>
<keyword evidence="2" id="KW-0175">Coiled coil</keyword>
<gene>
    <name evidence="4" type="ORF">E5288_WYG009457</name>
</gene>
<comment type="caution">
    <text evidence="4">The sequence shown here is derived from an EMBL/GenBank/DDBJ whole genome shotgun (WGS) entry which is preliminary data.</text>
</comment>